<organism evidence="2 3">
    <name type="scientific">Bilophila wadsworthia (strain 3_1_6)</name>
    <dbReference type="NCBI Taxonomy" id="563192"/>
    <lineage>
        <taxon>Bacteria</taxon>
        <taxon>Pseudomonadati</taxon>
        <taxon>Thermodesulfobacteriota</taxon>
        <taxon>Desulfovibrionia</taxon>
        <taxon>Desulfovibrionales</taxon>
        <taxon>Desulfovibrionaceae</taxon>
        <taxon>Bilophila</taxon>
    </lineage>
</organism>
<proteinExistence type="predicted"/>
<dbReference type="OrthoDB" id="573392at2"/>
<evidence type="ECO:0000313" key="2">
    <source>
        <dbReference type="EMBL" id="EFV42805.1"/>
    </source>
</evidence>
<gene>
    <name evidence="2" type="ORF">HMPREF0179_03388</name>
</gene>
<dbReference type="InterPro" id="IPR036010">
    <property type="entry name" value="2Fe-2S_ferredoxin-like_sf"/>
</dbReference>
<dbReference type="GO" id="GO:0051536">
    <property type="term" value="F:iron-sulfur cluster binding"/>
    <property type="evidence" value="ECO:0007669"/>
    <property type="project" value="InterPro"/>
</dbReference>
<dbReference type="SUPFAM" id="SSF54292">
    <property type="entry name" value="2Fe-2S ferredoxin-like"/>
    <property type="match status" value="1"/>
</dbReference>
<keyword evidence="1" id="KW-0560">Oxidoreductase</keyword>
<dbReference type="GO" id="GO:0016491">
    <property type="term" value="F:oxidoreductase activity"/>
    <property type="evidence" value="ECO:0007669"/>
    <property type="project" value="UniProtKB-KW"/>
</dbReference>
<reference evidence="2 3" key="2">
    <citation type="submission" date="2013-04" db="EMBL/GenBank/DDBJ databases">
        <title>The Genome Sequence of Bilophila wadsworthia 3_1_6.</title>
        <authorList>
            <consortium name="The Broad Institute Genomics Platform"/>
            <person name="Earl A."/>
            <person name="Ward D."/>
            <person name="Feldgarden M."/>
            <person name="Gevers D."/>
            <person name="Sibley C."/>
            <person name="Strauss J."/>
            <person name="Allen-Vercoe E."/>
            <person name="Walker B."/>
            <person name="Young S."/>
            <person name="Zeng Q."/>
            <person name="Gargeya S."/>
            <person name="Fitzgerald M."/>
            <person name="Haas B."/>
            <person name="Abouelleil A."/>
            <person name="Allen A.W."/>
            <person name="Alvarado L."/>
            <person name="Arachchi H.M."/>
            <person name="Berlin A.M."/>
            <person name="Chapman S.B."/>
            <person name="Gainer-Dewar J."/>
            <person name="Goldberg J."/>
            <person name="Griggs A."/>
            <person name="Gujja S."/>
            <person name="Hansen M."/>
            <person name="Howarth C."/>
            <person name="Imamovic A."/>
            <person name="Ireland A."/>
            <person name="Larimer J."/>
            <person name="McCowan C."/>
            <person name="Murphy C."/>
            <person name="Pearson M."/>
            <person name="Poon T.W."/>
            <person name="Priest M."/>
            <person name="Roberts A."/>
            <person name="Saif S."/>
            <person name="Shea T."/>
            <person name="Sisk P."/>
            <person name="Sykes S."/>
            <person name="Wortman J."/>
            <person name="Nusbaum C."/>
            <person name="Birren B."/>
        </authorList>
    </citation>
    <scope>NUCLEOTIDE SEQUENCE [LARGE SCALE GENOMIC DNA]</scope>
    <source>
        <strain evidence="2 3">3_1_6</strain>
    </source>
</reference>
<sequence>MSASQAAAEDAALVNVTFEGKPCAVPAGKTVAAALLGDAHAGYTSIHPLTGERRAPFCMMGTCFECLVEIDGQPNRQACLTIVREGMDIKRQYPDKEQER</sequence>
<protein>
    <recommendedName>
        <fullName evidence="4">2Fe-2S ferredoxin-type domain-containing protein</fullName>
    </recommendedName>
</protein>
<reference evidence="2 3" key="1">
    <citation type="submission" date="2010-10" db="EMBL/GenBank/DDBJ databases">
        <authorList>
            <consortium name="The Broad Institute Genome Sequencing Platform"/>
            <person name="Ward D."/>
            <person name="Earl A."/>
            <person name="Feldgarden M."/>
            <person name="Young S.K."/>
            <person name="Gargeya S."/>
            <person name="Zeng Q."/>
            <person name="Alvarado L."/>
            <person name="Berlin A."/>
            <person name="Bochicchio J."/>
            <person name="Chapman S.B."/>
            <person name="Chen Z."/>
            <person name="Freedman E."/>
            <person name="Gellesch M."/>
            <person name="Goldberg J."/>
            <person name="Griggs A."/>
            <person name="Gujja S."/>
            <person name="Heilman E."/>
            <person name="Heiman D."/>
            <person name="Howarth C."/>
            <person name="Mehta T."/>
            <person name="Neiman D."/>
            <person name="Pearson M."/>
            <person name="Roberts A."/>
            <person name="Saif S."/>
            <person name="Shea T."/>
            <person name="Shenoy N."/>
            <person name="Sisk P."/>
            <person name="Stolte C."/>
            <person name="Sykes S."/>
            <person name="White J."/>
            <person name="Yandava C."/>
            <person name="Allen-Vercoe E."/>
            <person name="Sibley C."/>
            <person name="Ambrose C.E."/>
            <person name="Strauss J."/>
            <person name="Daigneault M."/>
            <person name="Haas B."/>
            <person name="Nusbaum C."/>
            <person name="Birren B."/>
        </authorList>
    </citation>
    <scope>NUCLEOTIDE SEQUENCE [LARGE SCALE GENOMIC DNA]</scope>
    <source>
        <strain evidence="2 3">3_1_6</strain>
    </source>
</reference>
<dbReference type="HOGENOM" id="CLU_153062_1_0_7"/>
<dbReference type="EMBL" id="ADCP02000005">
    <property type="protein sequence ID" value="EFV42805.1"/>
    <property type="molecule type" value="Genomic_DNA"/>
</dbReference>
<dbReference type="eggNOG" id="COG1034">
    <property type="taxonomic scope" value="Bacteria"/>
</dbReference>
<dbReference type="AlphaFoldDB" id="E5YB15"/>
<dbReference type="Pfam" id="PF13510">
    <property type="entry name" value="Fer2_4"/>
    <property type="match status" value="1"/>
</dbReference>
<dbReference type="GeneID" id="78087574"/>
<dbReference type="RefSeq" id="WP_005030153.1">
    <property type="nucleotide sequence ID" value="NZ_KE150241.1"/>
</dbReference>
<dbReference type="Gene3D" id="3.10.20.440">
    <property type="entry name" value="2Fe-2S iron-sulphur cluster binding domain, sarcosine oxidase, alpha subunit, N-terminal domain"/>
    <property type="match status" value="1"/>
</dbReference>
<evidence type="ECO:0008006" key="4">
    <source>
        <dbReference type="Google" id="ProtNLM"/>
    </source>
</evidence>
<accession>E5YB15</accession>
<dbReference type="STRING" id="563192.HMPREF0179_03388"/>
<evidence type="ECO:0000256" key="1">
    <source>
        <dbReference type="ARBA" id="ARBA00023002"/>
    </source>
</evidence>
<keyword evidence="3" id="KW-1185">Reference proteome</keyword>
<name>E5YB15_BILW3</name>
<evidence type="ECO:0000313" key="3">
    <source>
        <dbReference type="Proteomes" id="UP000006034"/>
    </source>
</evidence>
<dbReference type="Proteomes" id="UP000006034">
    <property type="component" value="Unassembled WGS sequence"/>
</dbReference>
<comment type="caution">
    <text evidence="2">The sequence shown here is derived from an EMBL/GenBank/DDBJ whole genome shotgun (WGS) entry which is preliminary data.</text>
</comment>
<dbReference type="InterPro" id="IPR042204">
    <property type="entry name" value="2Fe-2S-bd_N"/>
</dbReference>